<feature type="transmembrane region" description="Helical" evidence="5">
    <location>
        <begin position="288"/>
        <end position="306"/>
    </location>
</feature>
<dbReference type="InterPro" id="IPR025256">
    <property type="entry name" value="TM7S3/TM198-like_dom"/>
</dbReference>
<dbReference type="OrthoDB" id="5967337at2759"/>
<keyword evidence="6" id="KW-0732">Signal</keyword>
<accession>A0A1X7UL41</accession>
<feature type="signal peptide" evidence="6">
    <location>
        <begin position="1"/>
        <end position="20"/>
    </location>
</feature>
<organism evidence="8">
    <name type="scientific">Amphimedon queenslandica</name>
    <name type="common">Sponge</name>
    <dbReference type="NCBI Taxonomy" id="400682"/>
    <lineage>
        <taxon>Eukaryota</taxon>
        <taxon>Metazoa</taxon>
        <taxon>Porifera</taxon>
        <taxon>Demospongiae</taxon>
        <taxon>Heteroscleromorpha</taxon>
        <taxon>Haplosclerida</taxon>
        <taxon>Niphatidae</taxon>
        <taxon>Amphimedon</taxon>
    </lineage>
</organism>
<dbReference type="PANTHER" id="PTHR15937:SF3">
    <property type="entry name" value="TRANSMEMBRANE 7 SUPERFAMILY MEMBER 3"/>
    <property type="match status" value="1"/>
</dbReference>
<evidence type="ECO:0000256" key="3">
    <source>
        <dbReference type="ARBA" id="ARBA00022989"/>
    </source>
</evidence>
<dbReference type="Pfam" id="PF25992">
    <property type="entry name" value="Ig_TM7SF3_N"/>
    <property type="match status" value="1"/>
</dbReference>
<keyword evidence="9" id="KW-1185">Reference proteome</keyword>
<dbReference type="Proteomes" id="UP000007879">
    <property type="component" value="Unassembled WGS sequence"/>
</dbReference>
<feature type="transmembrane region" description="Helical" evidence="5">
    <location>
        <begin position="473"/>
        <end position="499"/>
    </location>
</feature>
<keyword evidence="2 5" id="KW-0812">Transmembrane</keyword>
<dbReference type="GO" id="GO:0043069">
    <property type="term" value="P:negative regulation of programmed cell death"/>
    <property type="evidence" value="ECO:0007669"/>
    <property type="project" value="TreeGrafter"/>
</dbReference>
<reference evidence="9" key="1">
    <citation type="journal article" date="2010" name="Nature">
        <title>The Amphimedon queenslandica genome and the evolution of animal complexity.</title>
        <authorList>
            <person name="Srivastava M."/>
            <person name="Simakov O."/>
            <person name="Chapman J."/>
            <person name="Fahey B."/>
            <person name="Gauthier M.E."/>
            <person name="Mitros T."/>
            <person name="Richards G.S."/>
            <person name="Conaco C."/>
            <person name="Dacre M."/>
            <person name="Hellsten U."/>
            <person name="Larroux C."/>
            <person name="Putnam N.H."/>
            <person name="Stanke M."/>
            <person name="Adamska M."/>
            <person name="Darling A."/>
            <person name="Degnan S.M."/>
            <person name="Oakley T.H."/>
            <person name="Plachetzki D.C."/>
            <person name="Zhai Y."/>
            <person name="Adamski M."/>
            <person name="Calcino A."/>
            <person name="Cummins S.F."/>
            <person name="Goodstein D.M."/>
            <person name="Harris C."/>
            <person name="Jackson D.J."/>
            <person name="Leys S.P."/>
            <person name="Shu S."/>
            <person name="Woodcroft B.J."/>
            <person name="Vervoort M."/>
            <person name="Kosik K.S."/>
            <person name="Manning G."/>
            <person name="Degnan B.M."/>
            <person name="Rokhsar D.S."/>
        </authorList>
    </citation>
    <scope>NUCLEOTIDE SEQUENCE [LARGE SCALE GENOMIC DNA]</scope>
</reference>
<evidence type="ECO:0000256" key="2">
    <source>
        <dbReference type="ARBA" id="ARBA00022692"/>
    </source>
</evidence>
<evidence type="ECO:0000256" key="1">
    <source>
        <dbReference type="ARBA" id="ARBA00004141"/>
    </source>
</evidence>
<dbReference type="PANTHER" id="PTHR15937">
    <property type="entry name" value="TRANSMEMBRANE 7 SUPERFAMILY MEMBER 3"/>
    <property type="match status" value="1"/>
</dbReference>
<protein>
    <recommendedName>
        <fullName evidence="7">TM7S3/TM198-like domain-containing protein</fullName>
    </recommendedName>
</protein>
<dbReference type="InParanoid" id="A0A1X7UL41"/>
<dbReference type="Pfam" id="PF13886">
    <property type="entry name" value="TM7S3_TM198"/>
    <property type="match status" value="1"/>
</dbReference>
<evidence type="ECO:0000313" key="9">
    <source>
        <dbReference type="Proteomes" id="UP000007879"/>
    </source>
</evidence>
<dbReference type="AlphaFoldDB" id="A0A1X7UL41"/>
<dbReference type="EnsemblMetazoa" id="XM_019998028.1">
    <property type="protein sequence ID" value="XP_019853587.1"/>
    <property type="gene ID" value="LOC109582939"/>
</dbReference>
<dbReference type="STRING" id="400682.A0A1X7UL41"/>
<proteinExistence type="predicted"/>
<feature type="transmembrane region" description="Helical" evidence="5">
    <location>
        <begin position="313"/>
        <end position="335"/>
    </location>
</feature>
<reference evidence="8" key="2">
    <citation type="submission" date="2017-05" db="UniProtKB">
        <authorList>
            <consortium name="EnsemblMetazoa"/>
        </authorList>
    </citation>
    <scope>IDENTIFICATION</scope>
</reference>
<dbReference type="KEGG" id="aqu:109582939"/>
<dbReference type="InterPro" id="IPR042502">
    <property type="entry name" value="TM7SF3"/>
</dbReference>
<comment type="subcellular location">
    <subcellularLocation>
        <location evidence="1">Membrane</location>
        <topology evidence="1">Multi-pass membrane protein</topology>
    </subcellularLocation>
</comment>
<feature type="transmembrane region" description="Helical" evidence="5">
    <location>
        <begin position="399"/>
        <end position="419"/>
    </location>
</feature>
<keyword evidence="3 5" id="KW-1133">Transmembrane helix</keyword>
<evidence type="ECO:0000256" key="5">
    <source>
        <dbReference type="SAM" id="Phobius"/>
    </source>
</evidence>
<feature type="domain" description="TM7S3/TM198-like" evidence="7">
    <location>
        <begin position="292"/>
        <end position="496"/>
    </location>
</feature>
<evidence type="ECO:0000259" key="7">
    <source>
        <dbReference type="Pfam" id="PF13886"/>
    </source>
</evidence>
<gene>
    <name evidence="8" type="primary">109582939</name>
</gene>
<evidence type="ECO:0000256" key="4">
    <source>
        <dbReference type="ARBA" id="ARBA00023136"/>
    </source>
</evidence>
<evidence type="ECO:0000313" key="8">
    <source>
        <dbReference type="EnsemblMetazoa" id="Aqu2.1.28468_001"/>
    </source>
</evidence>
<feature type="transmembrane region" description="Helical" evidence="5">
    <location>
        <begin position="431"/>
        <end position="453"/>
    </location>
</feature>
<dbReference type="EnsemblMetazoa" id="Aqu2.1.28468_001">
    <property type="protein sequence ID" value="Aqu2.1.28468_001"/>
    <property type="gene ID" value="Aqu2.1.28468"/>
</dbReference>
<evidence type="ECO:0000256" key="6">
    <source>
        <dbReference type="SAM" id="SignalP"/>
    </source>
</evidence>
<sequence>MTPWWSVPVIFSLLVTVSVAKEASTYSLSIDEVQQYTVNTETLYSFAVSAPVSVSGVIFQVHSQYDTIRLSTSATFSYSTTVSGSDIGLWSPSSDHTHTFYCIATSVFNASTTAILAAATEIKINAPIPGGCNLVSPIDTDPNVVLNYTAYTTSLLFQDGNQGYNGSGPPPLCTDSSVSPKHYGVSQLKYIIYRKMMRTRDYSQGTYFATLKNIIKSNSYKDLPSFSESATGIKNFTIDSFKGMGVVYVVMATSLTNGMSSVYVPSVTYACAFNSHGLCDTSLSTTDIVVSVICGLIGLWLIFLSHRFFHVEVLLFSFISFTYCSYILTTALLHYSHTELVILAAAAGLCISLFIFIIWFFTGWFMPFMFIVNGATGFIIGAILLYTPIGSYEFFRIGYVYGLLLACFVVLLLIPAVIFPRPSNIFSSSLIGGYLVVYSIGIFEFSTLDQIVLKVVRVASVKDYLSFHQVYPFTLYDIILSCVWVVLLLLGIIIQCLLVRKRDPFPKKSLFKQLKEKLSSRVDKEEERRRLLSIGSAGNFKEYGSLVN</sequence>
<keyword evidence="4 5" id="KW-0472">Membrane</keyword>
<feature type="chain" id="PRO_5012620714" description="TM7S3/TM198-like domain-containing protein" evidence="6">
    <location>
        <begin position="21"/>
        <end position="548"/>
    </location>
</feature>
<dbReference type="FunCoup" id="A0A1X7UL41">
    <property type="interactions" value="112"/>
</dbReference>
<feature type="transmembrane region" description="Helical" evidence="5">
    <location>
        <begin position="368"/>
        <end position="387"/>
    </location>
</feature>
<dbReference type="GO" id="GO:0005886">
    <property type="term" value="C:plasma membrane"/>
    <property type="evidence" value="ECO:0007669"/>
    <property type="project" value="TreeGrafter"/>
</dbReference>
<name>A0A1X7UL41_AMPQE</name>
<feature type="transmembrane region" description="Helical" evidence="5">
    <location>
        <begin position="341"/>
        <end position="361"/>
    </location>
</feature>